<evidence type="ECO:0000313" key="2">
    <source>
        <dbReference type="Proteomes" id="UP000217889"/>
    </source>
</evidence>
<dbReference type="PANTHER" id="PTHR10091:SF0">
    <property type="entry name" value="GALACTOSE MUTAROTASE"/>
    <property type="match status" value="1"/>
</dbReference>
<dbReference type="InterPro" id="IPR037480">
    <property type="entry name" value="YihR-like"/>
</dbReference>
<dbReference type="CDD" id="cd09022">
    <property type="entry name" value="Aldose_epim_Ec_YihR"/>
    <property type="match status" value="1"/>
</dbReference>
<dbReference type="PANTHER" id="PTHR10091">
    <property type="entry name" value="ALDOSE-1-EPIMERASE"/>
    <property type="match status" value="1"/>
</dbReference>
<protein>
    <submittedName>
        <fullName evidence="1">Galactose mutarotase</fullName>
    </submittedName>
</protein>
<proteinExistence type="predicted"/>
<dbReference type="GO" id="GO:0033499">
    <property type="term" value="P:galactose catabolic process via UDP-galactose, Leloir pathway"/>
    <property type="evidence" value="ECO:0007669"/>
    <property type="project" value="TreeGrafter"/>
</dbReference>
<dbReference type="InterPro" id="IPR014718">
    <property type="entry name" value="GH-type_carb-bd"/>
</dbReference>
<dbReference type="AlphaFoldDB" id="A0A291GY41"/>
<dbReference type="GO" id="GO:0004034">
    <property type="term" value="F:aldose 1-epimerase activity"/>
    <property type="evidence" value="ECO:0007669"/>
    <property type="project" value="TreeGrafter"/>
</dbReference>
<accession>A0A291GY41</accession>
<name>A0A291GY41_9MICO</name>
<sequence>MNDAAPTAGPDLRTDAATRDRGELFTLTAGTYRAEVSSVGATLESLTVGGRDLLVRSPETGPMAFYRGAIVAPWPNRIGDGTYTWDGEEIRTALTEPERGNALHGLVSFQQFTAADVSEEEIVLRTELFPSMGYPFHLLLTVHHALDPQTGLTTTVTSRNLGAQDAPYGVCPHPYLVAGPEPLDEWSLQVEAGTVLTVTEDRLLPTGTAEVSPGGDFDFRAAKVLGSLFIDHAFTDLGRDEQGRLTVTVTAPGGTGVELTAGPECPWLQVHTGDRPEPEENRLGLAVEPMTCPPDAFRSGTDVVRLQPGAEHAASWSLRGW</sequence>
<gene>
    <name evidence="1" type="ORF">CFK41_10445</name>
</gene>
<dbReference type="RefSeq" id="WP_096799594.1">
    <property type="nucleotide sequence ID" value="NZ_CP023564.1"/>
</dbReference>
<dbReference type="InterPro" id="IPR008183">
    <property type="entry name" value="Aldose_1/G6P_1-epimerase"/>
</dbReference>
<dbReference type="GO" id="GO:0030246">
    <property type="term" value="F:carbohydrate binding"/>
    <property type="evidence" value="ECO:0007669"/>
    <property type="project" value="InterPro"/>
</dbReference>
<keyword evidence="2" id="KW-1185">Reference proteome</keyword>
<dbReference type="Pfam" id="PF01263">
    <property type="entry name" value="Aldose_epim"/>
    <property type="match status" value="1"/>
</dbReference>
<dbReference type="SUPFAM" id="SSF74650">
    <property type="entry name" value="Galactose mutarotase-like"/>
    <property type="match status" value="1"/>
</dbReference>
<evidence type="ECO:0000313" key="1">
    <source>
        <dbReference type="EMBL" id="ATG55130.1"/>
    </source>
</evidence>
<dbReference type="OrthoDB" id="4739604at2"/>
<dbReference type="Gene3D" id="2.70.98.10">
    <property type="match status" value="1"/>
</dbReference>
<reference evidence="1 2" key="1">
    <citation type="journal article" date="2014" name="Int. J. Syst. Evol. Microbiol.">
        <title>Brachybacterium ginsengisoli sp. nov., isolated from soil of a ginseng field.</title>
        <authorList>
            <person name="Hoang V.A."/>
            <person name="Kim Y.J."/>
            <person name="Nguyen N.L."/>
            <person name="Yang D.C."/>
        </authorList>
    </citation>
    <scope>NUCLEOTIDE SEQUENCE [LARGE SCALE GENOMIC DNA]</scope>
    <source>
        <strain evidence="1 2">DCY80</strain>
    </source>
</reference>
<dbReference type="InterPro" id="IPR011013">
    <property type="entry name" value="Gal_mutarotase_sf_dom"/>
</dbReference>
<organism evidence="1 2">
    <name type="scientific">Brachybacterium ginsengisoli</name>
    <dbReference type="NCBI Taxonomy" id="1331682"/>
    <lineage>
        <taxon>Bacteria</taxon>
        <taxon>Bacillati</taxon>
        <taxon>Actinomycetota</taxon>
        <taxon>Actinomycetes</taxon>
        <taxon>Micrococcales</taxon>
        <taxon>Dermabacteraceae</taxon>
        <taxon>Brachybacterium</taxon>
    </lineage>
</organism>
<dbReference type="GO" id="GO:0006006">
    <property type="term" value="P:glucose metabolic process"/>
    <property type="evidence" value="ECO:0007669"/>
    <property type="project" value="TreeGrafter"/>
</dbReference>
<dbReference type="Proteomes" id="UP000217889">
    <property type="component" value="Chromosome"/>
</dbReference>
<dbReference type="EMBL" id="CP023564">
    <property type="protein sequence ID" value="ATG55130.1"/>
    <property type="molecule type" value="Genomic_DNA"/>
</dbReference>
<dbReference type="KEGG" id="bgg:CFK41_10445"/>